<name>A0ABN8I748_9NEOP</name>
<evidence type="ECO:0000313" key="1">
    <source>
        <dbReference type="EMBL" id="CAH2044353.1"/>
    </source>
</evidence>
<evidence type="ECO:0000313" key="2">
    <source>
        <dbReference type="Proteomes" id="UP000837857"/>
    </source>
</evidence>
<keyword evidence="2" id="KW-1185">Reference proteome</keyword>
<sequence>MGSLCSWIAIEHITRRTSAAGGHAPALRDSTTTGFEVEFTSTTNHCGNFIKVKHAGHVARRQRYEHARPQTIRTAWHLVFKRERRSHRVVAAERAYSVRVVADTLFVQNAPSQIPISLCIAASTPLGGSLGASPSLTASRAAFVPPNRCTGANLAACPNLGRALNGCDKKGDAFQRESRCASSTNREEFLRDQLVTKGHIRAPPRVIRTADTNTKQKWGTERYWKRELFTPTVPWVASQEDHNG</sequence>
<accession>A0ABN8I748</accession>
<protein>
    <submittedName>
        <fullName evidence="1">Uncharacterized protein</fullName>
    </submittedName>
</protein>
<dbReference type="Proteomes" id="UP000837857">
    <property type="component" value="Chromosome 15"/>
</dbReference>
<reference evidence="1" key="1">
    <citation type="submission" date="2022-03" db="EMBL/GenBank/DDBJ databases">
        <authorList>
            <person name="Martin H S."/>
        </authorList>
    </citation>
    <scope>NUCLEOTIDE SEQUENCE</scope>
</reference>
<gene>
    <name evidence="1" type="ORF">IPOD504_LOCUS4695</name>
</gene>
<proteinExistence type="predicted"/>
<organism evidence="1 2">
    <name type="scientific">Iphiclides podalirius</name>
    <name type="common">scarce swallowtail</name>
    <dbReference type="NCBI Taxonomy" id="110791"/>
    <lineage>
        <taxon>Eukaryota</taxon>
        <taxon>Metazoa</taxon>
        <taxon>Ecdysozoa</taxon>
        <taxon>Arthropoda</taxon>
        <taxon>Hexapoda</taxon>
        <taxon>Insecta</taxon>
        <taxon>Pterygota</taxon>
        <taxon>Neoptera</taxon>
        <taxon>Endopterygota</taxon>
        <taxon>Lepidoptera</taxon>
        <taxon>Glossata</taxon>
        <taxon>Ditrysia</taxon>
        <taxon>Papilionoidea</taxon>
        <taxon>Papilionidae</taxon>
        <taxon>Papilioninae</taxon>
        <taxon>Iphiclides</taxon>
    </lineage>
</organism>
<dbReference type="EMBL" id="OW152827">
    <property type="protein sequence ID" value="CAH2044353.1"/>
    <property type="molecule type" value="Genomic_DNA"/>
</dbReference>
<feature type="non-terminal residue" evidence="1">
    <location>
        <position position="244"/>
    </location>
</feature>